<proteinExistence type="predicted"/>
<accession>A0A6A6VYA6</accession>
<name>A0A6A6VYA6_9PEZI</name>
<sequence>MYQAARMVRSLLCSSSLWTDISSCFMLTCYLTIHHPPLILPPAQAQINAHSSSVARPEDAIAQFHDNHGPLHSSQLSISLTPQTIPAATQTQPTTPSLTPTTK</sequence>
<reference evidence="2" key="1">
    <citation type="journal article" date="2020" name="Stud. Mycol.">
        <title>101 Dothideomycetes genomes: a test case for predicting lifestyles and emergence of pathogens.</title>
        <authorList>
            <person name="Haridas S."/>
            <person name="Albert R."/>
            <person name="Binder M."/>
            <person name="Bloem J."/>
            <person name="Labutti K."/>
            <person name="Salamov A."/>
            <person name="Andreopoulos B."/>
            <person name="Baker S."/>
            <person name="Barry K."/>
            <person name="Bills G."/>
            <person name="Bluhm B."/>
            <person name="Cannon C."/>
            <person name="Castanera R."/>
            <person name="Culley D."/>
            <person name="Daum C."/>
            <person name="Ezra D."/>
            <person name="Gonzalez J."/>
            <person name="Henrissat B."/>
            <person name="Kuo A."/>
            <person name="Liang C."/>
            <person name="Lipzen A."/>
            <person name="Lutzoni F."/>
            <person name="Magnuson J."/>
            <person name="Mondo S."/>
            <person name="Nolan M."/>
            <person name="Ohm R."/>
            <person name="Pangilinan J."/>
            <person name="Park H.-J."/>
            <person name="Ramirez L."/>
            <person name="Alfaro M."/>
            <person name="Sun H."/>
            <person name="Tritt A."/>
            <person name="Yoshinaga Y."/>
            <person name="Zwiers L.-H."/>
            <person name="Turgeon B."/>
            <person name="Goodwin S."/>
            <person name="Spatafora J."/>
            <person name="Crous P."/>
            <person name="Grigoriev I."/>
        </authorList>
    </citation>
    <scope>NUCLEOTIDE SEQUENCE</scope>
    <source>
        <strain evidence="2">CBS 121739</strain>
    </source>
</reference>
<evidence type="ECO:0000313" key="3">
    <source>
        <dbReference type="Proteomes" id="UP000799437"/>
    </source>
</evidence>
<dbReference type="EMBL" id="ML996578">
    <property type="protein sequence ID" value="KAF2755243.1"/>
    <property type="molecule type" value="Genomic_DNA"/>
</dbReference>
<dbReference type="GeneID" id="54480177"/>
<protein>
    <submittedName>
        <fullName evidence="2">Uncharacterized protein</fullName>
    </submittedName>
</protein>
<dbReference type="Proteomes" id="UP000799437">
    <property type="component" value="Unassembled WGS sequence"/>
</dbReference>
<feature type="region of interest" description="Disordered" evidence="1">
    <location>
        <begin position="82"/>
        <end position="103"/>
    </location>
</feature>
<dbReference type="AlphaFoldDB" id="A0A6A6VYA6"/>
<keyword evidence="3" id="KW-1185">Reference proteome</keyword>
<evidence type="ECO:0000313" key="2">
    <source>
        <dbReference type="EMBL" id="KAF2755243.1"/>
    </source>
</evidence>
<evidence type="ECO:0000256" key="1">
    <source>
        <dbReference type="SAM" id="MobiDB-lite"/>
    </source>
</evidence>
<dbReference type="RefSeq" id="XP_033597694.1">
    <property type="nucleotide sequence ID" value="XM_033739123.1"/>
</dbReference>
<gene>
    <name evidence="2" type="ORF">EJ05DRAFT_127451</name>
</gene>
<organism evidence="2 3">
    <name type="scientific">Pseudovirgaria hyperparasitica</name>
    <dbReference type="NCBI Taxonomy" id="470096"/>
    <lineage>
        <taxon>Eukaryota</taxon>
        <taxon>Fungi</taxon>
        <taxon>Dikarya</taxon>
        <taxon>Ascomycota</taxon>
        <taxon>Pezizomycotina</taxon>
        <taxon>Dothideomycetes</taxon>
        <taxon>Dothideomycetes incertae sedis</taxon>
        <taxon>Acrospermales</taxon>
        <taxon>Acrospermaceae</taxon>
        <taxon>Pseudovirgaria</taxon>
    </lineage>
</organism>